<dbReference type="KEGG" id="pxi:J5O05_17655"/>
<dbReference type="EMBL" id="CP072134">
    <property type="protein sequence ID" value="QTH72984.1"/>
    <property type="molecule type" value="Genomic_DNA"/>
</dbReference>
<evidence type="ECO:0000313" key="2">
    <source>
        <dbReference type="EMBL" id="QTH72984.1"/>
    </source>
</evidence>
<sequence length="204" mass="22921">MKKIISSLFVIASFTSAANLAFDTSFNQAKLRSFAEKGTALTHQVECDFELKIQRLEHSMPKTKSYDAYLKIGICPMSVDHFKASIQLNLLGAGAIALPDKQELLTQKLPRYALLSNSEQSQFTENTVYFASSTNGTLKVIFSNIRETEKSKVIEPSASQIARNMQLATLHTNLSEAEFYSLRKLLQSDEGVKLRFQRGNEVFR</sequence>
<keyword evidence="2" id="KW-0614">Plasmid</keyword>
<dbReference type="RefSeq" id="WP_208844603.1">
    <property type="nucleotide sequence ID" value="NZ_CP072134.1"/>
</dbReference>
<accession>A0A975HMD1</accession>
<dbReference type="AlphaFoldDB" id="A0A975HMD1"/>
<keyword evidence="3" id="KW-1185">Reference proteome</keyword>
<keyword evidence="1" id="KW-0732">Signal</keyword>
<geneLocation type="plasmid" evidence="2 3">
    <name>unnamed4</name>
</geneLocation>
<evidence type="ECO:0000256" key="1">
    <source>
        <dbReference type="SAM" id="SignalP"/>
    </source>
</evidence>
<feature type="signal peptide" evidence="1">
    <location>
        <begin position="1"/>
        <end position="21"/>
    </location>
</feature>
<dbReference type="Proteomes" id="UP000664904">
    <property type="component" value="Plasmid unnamed4"/>
</dbReference>
<organism evidence="2 3">
    <name type="scientific">Pseudoalteromonas xiamenensis</name>
    <dbReference type="NCBI Taxonomy" id="882626"/>
    <lineage>
        <taxon>Bacteria</taxon>
        <taxon>Pseudomonadati</taxon>
        <taxon>Pseudomonadota</taxon>
        <taxon>Gammaproteobacteria</taxon>
        <taxon>Alteromonadales</taxon>
        <taxon>Pseudoalteromonadaceae</taxon>
        <taxon>Pseudoalteromonas</taxon>
    </lineage>
</organism>
<evidence type="ECO:0000313" key="3">
    <source>
        <dbReference type="Proteomes" id="UP000664904"/>
    </source>
</evidence>
<feature type="chain" id="PRO_5037352946" evidence="1">
    <location>
        <begin position="22"/>
        <end position="204"/>
    </location>
</feature>
<name>A0A975HMD1_9GAMM</name>
<reference evidence="2" key="1">
    <citation type="submission" date="2021-03" db="EMBL/GenBank/DDBJ databases">
        <title>Complete Genome of Pseudoalteromonas xiamenensis STKMTI.2, a new potential marine bacterium producing anti-Vibrio compounds.</title>
        <authorList>
            <person name="Handayani D.P."/>
            <person name="Isnansetyo A."/>
            <person name="Istiqomah I."/>
            <person name="Jumina J."/>
        </authorList>
    </citation>
    <scope>NUCLEOTIDE SEQUENCE</scope>
    <source>
        <strain evidence="2">STKMTI.2</strain>
        <plasmid evidence="2">unnamed4</plasmid>
    </source>
</reference>
<protein>
    <submittedName>
        <fullName evidence="2">Uncharacterized protein</fullName>
    </submittedName>
</protein>
<proteinExistence type="predicted"/>
<gene>
    <name evidence="2" type="ORF">J5O05_17655</name>
</gene>